<evidence type="ECO:0000313" key="1">
    <source>
        <dbReference type="EMBL" id="GFT15181.1"/>
    </source>
</evidence>
<protein>
    <submittedName>
        <fullName evidence="1">Uncharacterized protein</fullName>
    </submittedName>
</protein>
<dbReference type="EMBL" id="BMAW01058244">
    <property type="protein sequence ID" value="GFT15181.1"/>
    <property type="molecule type" value="Genomic_DNA"/>
</dbReference>
<keyword evidence="2" id="KW-1185">Reference proteome</keyword>
<gene>
    <name evidence="1" type="ORF">NPIL_72091</name>
</gene>
<accession>A0A8X6TJ43</accession>
<evidence type="ECO:0000313" key="2">
    <source>
        <dbReference type="Proteomes" id="UP000887013"/>
    </source>
</evidence>
<reference evidence="1" key="1">
    <citation type="submission" date="2020-08" db="EMBL/GenBank/DDBJ databases">
        <title>Multicomponent nature underlies the extraordinary mechanical properties of spider dragline silk.</title>
        <authorList>
            <person name="Kono N."/>
            <person name="Nakamura H."/>
            <person name="Mori M."/>
            <person name="Yoshida Y."/>
            <person name="Ohtoshi R."/>
            <person name="Malay A.D."/>
            <person name="Moran D.A.P."/>
            <person name="Tomita M."/>
            <person name="Numata K."/>
            <person name="Arakawa K."/>
        </authorList>
    </citation>
    <scope>NUCLEOTIDE SEQUENCE</scope>
</reference>
<name>A0A8X6TJ43_NEPPI</name>
<dbReference type="AlphaFoldDB" id="A0A8X6TJ43"/>
<proteinExistence type="predicted"/>
<dbReference type="Proteomes" id="UP000887013">
    <property type="component" value="Unassembled WGS sequence"/>
</dbReference>
<sequence>MAQSLHLFSRVPPTHNRYTSGWVLPSYSTIVLPGESCLVSECSALQLRLAEWQSSCQRSKACPFVVLCKLGLVFYPGVSAIFLNQLRRNSKTLNHCHHAVRNVSTAIGGQIPSTAFYITIRKRHTIMNLLHRFTLPSPH</sequence>
<organism evidence="1 2">
    <name type="scientific">Nephila pilipes</name>
    <name type="common">Giant wood spider</name>
    <name type="synonym">Nephila maculata</name>
    <dbReference type="NCBI Taxonomy" id="299642"/>
    <lineage>
        <taxon>Eukaryota</taxon>
        <taxon>Metazoa</taxon>
        <taxon>Ecdysozoa</taxon>
        <taxon>Arthropoda</taxon>
        <taxon>Chelicerata</taxon>
        <taxon>Arachnida</taxon>
        <taxon>Araneae</taxon>
        <taxon>Araneomorphae</taxon>
        <taxon>Entelegynae</taxon>
        <taxon>Araneoidea</taxon>
        <taxon>Nephilidae</taxon>
        <taxon>Nephila</taxon>
    </lineage>
</organism>
<comment type="caution">
    <text evidence="1">The sequence shown here is derived from an EMBL/GenBank/DDBJ whole genome shotgun (WGS) entry which is preliminary data.</text>
</comment>